<reference evidence="1 2" key="1">
    <citation type="submission" date="2023-06" db="EMBL/GenBank/DDBJ databases">
        <title>Actinomycetospora Odt1-22.</title>
        <authorList>
            <person name="Supong K."/>
        </authorList>
    </citation>
    <scope>NUCLEOTIDE SEQUENCE [LARGE SCALE GENOMIC DNA]</scope>
    <source>
        <strain evidence="1 2">Odt1-22</strain>
    </source>
</reference>
<dbReference type="Gene3D" id="3.40.50.1240">
    <property type="entry name" value="Phosphoglycerate mutase-like"/>
    <property type="match status" value="1"/>
</dbReference>
<dbReference type="CDD" id="cd07067">
    <property type="entry name" value="HP_PGM_like"/>
    <property type="match status" value="1"/>
</dbReference>
<keyword evidence="2" id="KW-1185">Reference proteome</keyword>
<dbReference type="GO" id="GO:0016787">
    <property type="term" value="F:hydrolase activity"/>
    <property type="evidence" value="ECO:0007669"/>
    <property type="project" value="UniProtKB-KW"/>
</dbReference>
<dbReference type="EC" id="3.1.3.-" evidence="1"/>
<keyword evidence="1" id="KW-0378">Hydrolase</keyword>
<evidence type="ECO:0000313" key="2">
    <source>
        <dbReference type="Proteomes" id="UP001231924"/>
    </source>
</evidence>
<dbReference type="Proteomes" id="UP001231924">
    <property type="component" value="Unassembled WGS sequence"/>
</dbReference>
<evidence type="ECO:0000313" key="1">
    <source>
        <dbReference type="EMBL" id="MDL5158307.1"/>
    </source>
</evidence>
<comment type="caution">
    <text evidence="1">The sequence shown here is derived from an EMBL/GenBank/DDBJ whole genome shotgun (WGS) entry which is preliminary data.</text>
</comment>
<protein>
    <submittedName>
        <fullName evidence="1">Histidine phosphatase family protein</fullName>
        <ecNumber evidence="1">3.1.3.-</ecNumber>
    </submittedName>
</protein>
<dbReference type="SMART" id="SM00855">
    <property type="entry name" value="PGAM"/>
    <property type="match status" value="1"/>
</dbReference>
<sequence length="206" mass="21508">MGGPVTELVFVRHGETEWHAENRYAGRTDVALTARGVEQAGALATWAAGAGPDLVLSSPLSRARRTAEPAAAAAGCPLVVEAGLVEVDFGAGDGLTRDEMADRFPDALAAFLAAPSSHPFPGGERGDVAVTRARRVLDGVVAQRPDARVLVVAHQTLLRLLLCDYLGLPLDHYRAVFPRLDPAARTVIVPAVDGPAALRALNVPAG</sequence>
<dbReference type="EMBL" id="JASVWF010000004">
    <property type="protein sequence ID" value="MDL5158307.1"/>
    <property type="molecule type" value="Genomic_DNA"/>
</dbReference>
<dbReference type="PANTHER" id="PTHR48100:SF1">
    <property type="entry name" value="HISTIDINE PHOSPHATASE FAMILY PROTEIN-RELATED"/>
    <property type="match status" value="1"/>
</dbReference>
<accession>A0ABT7ME87</accession>
<dbReference type="InterPro" id="IPR050275">
    <property type="entry name" value="PGM_Phosphatase"/>
</dbReference>
<organism evidence="1 2">
    <name type="scientific">Actinomycetospora termitidis</name>
    <dbReference type="NCBI Taxonomy" id="3053470"/>
    <lineage>
        <taxon>Bacteria</taxon>
        <taxon>Bacillati</taxon>
        <taxon>Actinomycetota</taxon>
        <taxon>Actinomycetes</taxon>
        <taxon>Pseudonocardiales</taxon>
        <taxon>Pseudonocardiaceae</taxon>
        <taxon>Actinomycetospora</taxon>
    </lineage>
</organism>
<proteinExistence type="predicted"/>
<dbReference type="Pfam" id="PF00300">
    <property type="entry name" value="His_Phos_1"/>
    <property type="match status" value="1"/>
</dbReference>
<dbReference type="InterPro" id="IPR029033">
    <property type="entry name" value="His_PPase_superfam"/>
</dbReference>
<dbReference type="PANTHER" id="PTHR48100">
    <property type="entry name" value="BROAD-SPECIFICITY PHOSPHATASE YOR283W-RELATED"/>
    <property type="match status" value="1"/>
</dbReference>
<name>A0ABT7ME87_9PSEU</name>
<dbReference type="SUPFAM" id="SSF53254">
    <property type="entry name" value="Phosphoglycerate mutase-like"/>
    <property type="match status" value="1"/>
</dbReference>
<dbReference type="InterPro" id="IPR013078">
    <property type="entry name" value="His_Pase_superF_clade-1"/>
</dbReference>
<gene>
    <name evidence="1" type="ORF">QRT03_20235</name>
</gene>